<accession>A0A6A6G164</accession>
<dbReference type="Proteomes" id="UP000799538">
    <property type="component" value="Unassembled WGS sequence"/>
</dbReference>
<evidence type="ECO:0000256" key="2">
    <source>
        <dbReference type="SAM" id="SignalP"/>
    </source>
</evidence>
<feature type="chain" id="PRO_5025664141" evidence="2">
    <location>
        <begin position="21"/>
        <end position="232"/>
    </location>
</feature>
<evidence type="ECO:0000313" key="3">
    <source>
        <dbReference type="EMBL" id="KAF2219455.1"/>
    </source>
</evidence>
<sequence length="232" mass="24759">MYTRAFLLPVVALVLGVTTALPHPQEDPPYPLITQSPDASKACADLPDVTTLSYYLPPSGIPPPPSVVTKWCASGQAAPTSQAEPPPAPGYEGTPPPPSRKRSEQPAPEHPKAVDFSTQLLPLAAALQKMEKAGDSSVGSSNKPAKRAAEAMTIFVHDIPEIDSAWNSKRTPVVDDHGKPLFDTTDADTMSIMKREPIMSEEYIDPDWTARLGENSQNKWSPVVGGGEAAAI</sequence>
<evidence type="ECO:0000313" key="4">
    <source>
        <dbReference type="Proteomes" id="UP000799538"/>
    </source>
</evidence>
<dbReference type="EMBL" id="ML992516">
    <property type="protein sequence ID" value="KAF2219455.1"/>
    <property type="molecule type" value="Genomic_DNA"/>
</dbReference>
<feature type="compositionally biased region" description="Pro residues" evidence="1">
    <location>
        <begin position="84"/>
        <end position="98"/>
    </location>
</feature>
<feature type="signal peptide" evidence="2">
    <location>
        <begin position="1"/>
        <end position="20"/>
    </location>
</feature>
<evidence type="ECO:0000256" key="1">
    <source>
        <dbReference type="SAM" id="MobiDB-lite"/>
    </source>
</evidence>
<dbReference type="AlphaFoldDB" id="A0A6A6G164"/>
<dbReference type="OrthoDB" id="3926091at2759"/>
<keyword evidence="4" id="KW-1185">Reference proteome</keyword>
<protein>
    <submittedName>
        <fullName evidence="3">Uncharacterized protein</fullName>
    </submittedName>
</protein>
<reference evidence="4" key="1">
    <citation type="journal article" date="2020" name="Stud. Mycol.">
        <title>101 Dothideomycetes genomes: A test case for predicting lifestyles and emergence of pathogens.</title>
        <authorList>
            <person name="Haridas S."/>
            <person name="Albert R."/>
            <person name="Binder M."/>
            <person name="Bloem J."/>
            <person name="LaButti K."/>
            <person name="Salamov A."/>
            <person name="Andreopoulos B."/>
            <person name="Baker S."/>
            <person name="Barry K."/>
            <person name="Bills G."/>
            <person name="Bluhm B."/>
            <person name="Cannon C."/>
            <person name="Castanera R."/>
            <person name="Culley D."/>
            <person name="Daum C."/>
            <person name="Ezra D."/>
            <person name="Gonzalez J."/>
            <person name="Henrissat B."/>
            <person name="Kuo A."/>
            <person name="Liang C."/>
            <person name="Lipzen A."/>
            <person name="Lutzoni F."/>
            <person name="Magnuson J."/>
            <person name="Mondo S."/>
            <person name="Nolan M."/>
            <person name="Ohm R."/>
            <person name="Pangilinan J."/>
            <person name="Park H.-J."/>
            <person name="Ramirez L."/>
            <person name="Alfaro M."/>
            <person name="Sun H."/>
            <person name="Tritt A."/>
            <person name="Yoshinaga Y."/>
            <person name="Zwiers L.-H."/>
            <person name="Turgeon B."/>
            <person name="Goodwin S."/>
            <person name="Spatafora J."/>
            <person name="Crous P."/>
            <person name="Grigoriev I."/>
        </authorList>
    </citation>
    <scope>NUCLEOTIDE SEQUENCE [LARGE SCALE GENOMIC DNA]</scope>
    <source>
        <strain evidence="4">CECT 20119</strain>
    </source>
</reference>
<organism evidence="3 4">
    <name type="scientific">Elsinoe ampelina</name>
    <dbReference type="NCBI Taxonomy" id="302913"/>
    <lineage>
        <taxon>Eukaryota</taxon>
        <taxon>Fungi</taxon>
        <taxon>Dikarya</taxon>
        <taxon>Ascomycota</taxon>
        <taxon>Pezizomycotina</taxon>
        <taxon>Dothideomycetes</taxon>
        <taxon>Dothideomycetidae</taxon>
        <taxon>Myriangiales</taxon>
        <taxon>Elsinoaceae</taxon>
        <taxon>Elsinoe</taxon>
    </lineage>
</organism>
<feature type="compositionally biased region" description="Basic and acidic residues" evidence="1">
    <location>
        <begin position="101"/>
        <end position="112"/>
    </location>
</feature>
<proteinExistence type="predicted"/>
<keyword evidence="2" id="KW-0732">Signal</keyword>
<gene>
    <name evidence="3" type="ORF">BDZ85DRAFT_268475</name>
</gene>
<name>A0A6A6G164_9PEZI</name>
<feature type="region of interest" description="Disordered" evidence="1">
    <location>
        <begin position="73"/>
        <end position="112"/>
    </location>
</feature>